<comment type="caution">
    <text evidence="1">The sequence shown here is derived from an EMBL/GenBank/DDBJ whole genome shotgun (WGS) entry which is preliminary data.</text>
</comment>
<dbReference type="AlphaFoldDB" id="A0AAD5LI18"/>
<proteinExistence type="predicted"/>
<dbReference type="PANTHER" id="PTHR46191">
    <property type="match status" value="1"/>
</dbReference>
<dbReference type="EMBL" id="JAKCXM010000192">
    <property type="protein sequence ID" value="KAJ0399165.1"/>
    <property type="molecule type" value="Genomic_DNA"/>
</dbReference>
<name>A0AAD5LI18_PYTIN</name>
<accession>A0AAD5LI18</accession>
<dbReference type="InterPro" id="IPR023214">
    <property type="entry name" value="HAD_sf"/>
</dbReference>
<dbReference type="InterPro" id="IPR051828">
    <property type="entry name" value="HAD-like_hydrolase_domain"/>
</dbReference>
<dbReference type="PANTHER" id="PTHR46191:SF2">
    <property type="entry name" value="HALOACID DEHALOGENASE-LIKE HYDROLASE DOMAIN-CONTAINING PROTEIN 3"/>
    <property type="match status" value="1"/>
</dbReference>
<dbReference type="InterPro" id="IPR044924">
    <property type="entry name" value="HAD-SF_hydro_IA_REG-2-like_cap"/>
</dbReference>
<dbReference type="Proteomes" id="UP001209570">
    <property type="component" value="Unassembled WGS sequence"/>
</dbReference>
<dbReference type="Gene3D" id="3.40.50.1000">
    <property type="entry name" value="HAD superfamily/HAD-like"/>
    <property type="match status" value="1"/>
</dbReference>
<reference evidence="1" key="1">
    <citation type="submission" date="2021-12" db="EMBL/GenBank/DDBJ databases">
        <title>Prjna785345.</title>
        <authorList>
            <person name="Rujirawat T."/>
            <person name="Krajaejun T."/>
        </authorList>
    </citation>
    <scope>NUCLEOTIDE SEQUENCE</scope>
    <source>
        <strain evidence="1">Pi057C3</strain>
    </source>
</reference>
<dbReference type="InterPro" id="IPR036412">
    <property type="entry name" value="HAD-like_sf"/>
</dbReference>
<dbReference type="Gene3D" id="1.10.150.720">
    <property type="entry name" value="Haloacid dehalogenase-like hydrolase"/>
    <property type="match status" value="1"/>
</dbReference>
<dbReference type="NCBIfam" id="TIGR01549">
    <property type="entry name" value="HAD-SF-IA-v1"/>
    <property type="match status" value="1"/>
</dbReference>
<evidence type="ECO:0000313" key="2">
    <source>
        <dbReference type="Proteomes" id="UP001209570"/>
    </source>
</evidence>
<organism evidence="1 2">
    <name type="scientific">Pythium insidiosum</name>
    <name type="common">Pythiosis disease agent</name>
    <dbReference type="NCBI Taxonomy" id="114742"/>
    <lineage>
        <taxon>Eukaryota</taxon>
        <taxon>Sar</taxon>
        <taxon>Stramenopiles</taxon>
        <taxon>Oomycota</taxon>
        <taxon>Peronosporomycetes</taxon>
        <taxon>Pythiales</taxon>
        <taxon>Pythiaceae</taxon>
        <taxon>Pythium</taxon>
    </lineage>
</organism>
<dbReference type="GO" id="GO:0005634">
    <property type="term" value="C:nucleus"/>
    <property type="evidence" value="ECO:0007669"/>
    <property type="project" value="TreeGrafter"/>
</dbReference>
<evidence type="ECO:0008006" key="3">
    <source>
        <dbReference type="Google" id="ProtNLM"/>
    </source>
</evidence>
<evidence type="ECO:0000313" key="1">
    <source>
        <dbReference type="EMBL" id="KAJ0399165.1"/>
    </source>
</evidence>
<protein>
    <recommendedName>
        <fullName evidence="3">HAD family hydrolase</fullName>
    </recommendedName>
</protein>
<dbReference type="InterPro" id="IPR006439">
    <property type="entry name" value="HAD-SF_hydro_IA"/>
</dbReference>
<sequence length="265" mass="29851">MTCWRYITLDATGTLLRPREHIGRSYVAHWQRVAGVSLGSERRRAAEGQVAARFLPVFRELARRSPNFGRATASDSAFAWWRALILDVMPADELAPHSMAVRDRFARELYDFYATADAWHVFEDVAPALQAWRDAGVTLGVISNFDERLPRVLDELALLQSFDVVSTSWHHGVLKPSTQIFERTFLALARGRRPARVLHVGDDITRDYEGARAAGADARWLWRRSVGDSQAERTADARDREQRVPAAHTVTTLLDLVVSTASGER</sequence>
<keyword evidence="2" id="KW-1185">Reference proteome</keyword>
<dbReference type="Pfam" id="PF00702">
    <property type="entry name" value="Hydrolase"/>
    <property type="match status" value="1"/>
</dbReference>
<dbReference type="SUPFAM" id="SSF56784">
    <property type="entry name" value="HAD-like"/>
    <property type="match status" value="1"/>
</dbReference>
<gene>
    <name evidence="1" type="ORF">P43SY_007314</name>
</gene>